<dbReference type="InterPro" id="IPR004688">
    <property type="entry name" value="Ni/Co_transpt"/>
</dbReference>
<evidence type="ECO:0000256" key="5">
    <source>
        <dbReference type="ARBA" id="ARBA00022692"/>
    </source>
</evidence>
<dbReference type="PANTHER" id="PTHR31611:SF0">
    <property type="entry name" value="HIGH-AFFINITY NICKEL TRANSPORT PROTEIN NIC1"/>
    <property type="match status" value="1"/>
</dbReference>
<feature type="transmembrane region" description="Helical" evidence="8">
    <location>
        <begin position="136"/>
        <end position="157"/>
    </location>
</feature>
<keyword evidence="7 8" id="KW-0472">Membrane</keyword>
<feature type="transmembrane region" description="Helical" evidence="8">
    <location>
        <begin position="28"/>
        <end position="47"/>
    </location>
</feature>
<dbReference type="Proteomes" id="UP000285278">
    <property type="component" value="Unassembled WGS sequence"/>
</dbReference>
<keyword evidence="5 8" id="KW-0812">Transmembrane</keyword>
<dbReference type="PANTHER" id="PTHR31611">
    <property type="entry name" value="HIGH-AFFINITY NICKEL TRANSPORT PROTEIN NIC1"/>
    <property type="match status" value="1"/>
</dbReference>
<dbReference type="GO" id="GO:0015099">
    <property type="term" value="F:nickel cation transmembrane transporter activity"/>
    <property type="evidence" value="ECO:0007669"/>
    <property type="project" value="UniProtKB-UniRule"/>
</dbReference>
<feature type="compositionally biased region" description="Polar residues" evidence="9">
    <location>
        <begin position="178"/>
        <end position="193"/>
    </location>
</feature>
<dbReference type="AlphaFoldDB" id="A0A418Q7N5"/>
<comment type="caution">
    <text evidence="10">The sequence shown here is derived from an EMBL/GenBank/DDBJ whole genome shotgun (WGS) entry which is preliminary data.</text>
</comment>
<protein>
    <recommendedName>
        <fullName evidence="8">Nickel/cobalt efflux system</fullName>
    </recommendedName>
</protein>
<dbReference type="RefSeq" id="WP_119664633.1">
    <property type="nucleotide sequence ID" value="NZ_QXJK01000004.1"/>
</dbReference>
<keyword evidence="4" id="KW-0533">Nickel</keyword>
<feature type="transmembrane region" description="Helical" evidence="8">
    <location>
        <begin position="249"/>
        <end position="273"/>
    </location>
</feature>
<dbReference type="InterPro" id="IPR011541">
    <property type="entry name" value="Ni/Co_transpt_high_affinity"/>
</dbReference>
<evidence type="ECO:0000256" key="9">
    <source>
        <dbReference type="SAM" id="MobiDB-lite"/>
    </source>
</evidence>
<comment type="subcellular location">
    <subcellularLocation>
        <location evidence="8">Cell membrane</location>
        <topology evidence="8">Multi-pass membrane protein</topology>
    </subcellularLocation>
    <subcellularLocation>
        <location evidence="1">Endomembrane system</location>
        <topology evidence="1">Multi-pass membrane protein</topology>
    </subcellularLocation>
</comment>
<evidence type="ECO:0000313" key="11">
    <source>
        <dbReference type="Proteomes" id="UP000285278"/>
    </source>
</evidence>
<name>A0A418Q7N5_9CORY</name>
<accession>A0A418Q7N5</accession>
<gene>
    <name evidence="10" type="ORF">D3M95_05355</name>
</gene>
<dbReference type="GO" id="GO:0012505">
    <property type="term" value="C:endomembrane system"/>
    <property type="evidence" value="ECO:0007669"/>
    <property type="project" value="UniProtKB-SubCell"/>
</dbReference>
<keyword evidence="3 8" id="KW-0813">Transport</keyword>
<sequence length="367" mass="39968">MNRSTSNVQLAGPPAQPAWWRDPGVLRVVWVNVILHGLLLIGCLVAWSQGLFTSAFTVGLLATAYTLGLRHAFDPDHIAAIDNTTRALQNDARTPQSIGMFFALGHSTVVIIAAGLIAASARWANLTEDSPLTQALGIWGATFSGVVLLVLALINLSKLRVMLQTERQFRATGRPVDASTTQSAAHESLTSNQLPSGPLGRILGPMVRRVSKPWHMYPVGFLFGLGFDTATEISLLILAASGVALGVPWWTMMLLPLAFTAGMAAMDSADGIFMARAYRWALDRPEMKLRYNIVMTTISVVFASFIGITGLLFLADELGFTPLSWVNNLELDNSGYWILGIFIAVYAASRIRWNVRTRRLSSGLRRG</sequence>
<feature type="transmembrane region" description="Helical" evidence="8">
    <location>
        <begin position="335"/>
        <end position="353"/>
    </location>
</feature>
<dbReference type="GO" id="GO:0005886">
    <property type="term" value="C:plasma membrane"/>
    <property type="evidence" value="ECO:0007669"/>
    <property type="project" value="UniProtKB-SubCell"/>
</dbReference>
<feature type="region of interest" description="Disordered" evidence="9">
    <location>
        <begin position="173"/>
        <end position="193"/>
    </location>
</feature>
<organism evidence="10 11">
    <name type="scientific">Corynebacterium falsenii</name>
    <dbReference type="NCBI Taxonomy" id="108486"/>
    <lineage>
        <taxon>Bacteria</taxon>
        <taxon>Bacillati</taxon>
        <taxon>Actinomycetota</taxon>
        <taxon>Actinomycetes</taxon>
        <taxon>Mycobacteriales</taxon>
        <taxon>Corynebacteriaceae</taxon>
        <taxon>Corynebacterium</taxon>
    </lineage>
</organism>
<evidence type="ECO:0000256" key="3">
    <source>
        <dbReference type="ARBA" id="ARBA00022448"/>
    </source>
</evidence>
<evidence type="ECO:0000313" key="10">
    <source>
        <dbReference type="EMBL" id="RIX35288.1"/>
    </source>
</evidence>
<feature type="transmembrane region" description="Helical" evidence="8">
    <location>
        <begin position="293"/>
        <end position="315"/>
    </location>
</feature>
<keyword evidence="11" id="KW-1185">Reference proteome</keyword>
<comment type="similarity">
    <text evidence="2 8">Belongs to the NiCoT transporter (TC 2.A.52) family.</text>
</comment>
<evidence type="ECO:0000256" key="7">
    <source>
        <dbReference type="ARBA" id="ARBA00023136"/>
    </source>
</evidence>
<evidence type="ECO:0000256" key="2">
    <source>
        <dbReference type="ARBA" id="ARBA00010892"/>
    </source>
</evidence>
<evidence type="ECO:0000256" key="6">
    <source>
        <dbReference type="ARBA" id="ARBA00022989"/>
    </source>
</evidence>
<dbReference type="STRING" id="1451189.CFAL_04515"/>
<feature type="transmembrane region" description="Helical" evidence="8">
    <location>
        <begin position="101"/>
        <end position="124"/>
    </location>
</feature>
<dbReference type="Pfam" id="PF03824">
    <property type="entry name" value="NicO"/>
    <property type="match status" value="1"/>
</dbReference>
<feature type="transmembrane region" description="Helical" evidence="8">
    <location>
        <begin position="216"/>
        <end position="243"/>
    </location>
</feature>
<evidence type="ECO:0000256" key="8">
    <source>
        <dbReference type="RuleBase" id="RU362101"/>
    </source>
</evidence>
<proteinExistence type="inferred from homology"/>
<evidence type="ECO:0000256" key="4">
    <source>
        <dbReference type="ARBA" id="ARBA00022596"/>
    </source>
</evidence>
<reference evidence="10 11" key="1">
    <citation type="submission" date="2018-09" db="EMBL/GenBank/DDBJ databases">
        <title>Optimization and identification of Corynebacterium falsenii FN1-14 from fish paste.</title>
        <authorList>
            <person name="Daroonpunt R."/>
            <person name="Tanasupawat S."/>
        </authorList>
    </citation>
    <scope>NUCLEOTIDE SEQUENCE [LARGE SCALE GENOMIC DNA]</scope>
    <source>
        <strain evidence="10 11">FN1-14</strain>
    </source>
</reference>
<evidence type="ECO:0000256" key="1">
    <source>
        <dbReference type="ARBA" id="ARBA00004127"/>
    </source>
</evidence>
<dbReference type="OrthoDB" id="9776706at2"/>
<dbReference type="EMBL" id="QXJK01000004">
    <property type="protein sequence ID" value="RIX35288.1"/>
    <property type="molecule type" value="Genomic_DNA"/>
</dbReference>
<keyword evidence="6 8" id="KW-1133">Transmembrane helix</keyword>